<dbReference type="PANTHER" id="PTHR45649">
    <property type="entry name" value="AMINO-ACID PERMEASE BAT1"/>
    <property type="match status" value="1"/>
</dbReference>
<feature type="transmembrane region" description="Helical" evidence="6">
    <location>
        <begin position="249"/>
        <end position="270"/>
    </location>
</feature>
<evidence type="ECO:0000256" key="2">
    <source>
        <dbReference type="ARBA" id="ARBA00022448"/>
    </source>
</evidence>
<feature type="transmembrane region" description="Helical" evidence="6">
    <location>
        <begin position="158"/>
        <end position="177"/>
    </location>
</feature>
<feature type="transmembrane region" description="Helical" evidence="6">
    <location>
        <begin position="313"/>
        <end position="331"/>
    </location>
</feature>
<evidence type="ECO:0000256" key="1">
    <source>
        <dbReference type="ARBA" id="ARBA00004141"/>
    </source>
</evidence>
<feature type="transmembrane region" description="Helical" evidence="6">
    <location>
        <begin position="216"/>
        <end position="237"/>
    </location>
</feature>
<keyword evidence="3 6" id="KW-0812">Transmembrane</keyword>
<dbReference type="OrthoDB" id="3257095at2759"/>
<dbReference type="Proteomes" id="UP000325672">
    <property type="component" value="Unassembled WGS sequence"/>
</dbReference>
<feature type="transmembrane region" description="Helical" evidence="6">
    <location>
        <begin position="64"/>
        <end position="85"/>
    </location>
</feature>
<evidence type="ECO:0000256" key="6">
    <source>
        <dbReference type="SAM" id="Phobius"/>
    </source>
</evidence>
<evidence type="ECO:0000313" key="7">
    <source>
        <dbReference type="EMBL" id="KAE8135914.1"/>
    </source>
</evidence>
<name>A0A5N6SRY5_ASPPS</name>
<dbReference type="GO" id="GO:0022857">
    <property type="term" value="F:transmembrane transporter activity"/>
    <property type="evidence" value="ECO:0007669"/>
    <property type="project" value="UniProtKB-ARBA"/>
</dbReference>
<accession>A0A5N6SRY5</accession>
<dbReference type="EMBL" id="ML743588">
    <property type="protein sequence ID" value="KAE8135914.1"/>
    <property type="molecule type" value="Genomic_DNA"/>
</dbReference>
<evidence type="ECO:0000313" key="8">
    <source>
        <dbReference type="Proteomes" id="UP000325672"/>
    </source>
</evidence>
<organism evidence="7 8">
    <name type="scientific">Aspergillus pseudotamarii</name>
    <dbReference type="NCBI Taxonomy" id="132259"/>
    <lineage>
        <taxon>Eukaryota</taxon>
        <taxon>Fungi</taxon>
        <taxon>Dikarya</taxon>
        <taxon>Ascomycota</taxon>
        <taxon>Pezizomycotina</taxon>
        <taxon>Eurotiomycetes</taxon>
        <taxon>Eurotiomycetidae</taxon>
        <taxon>Eurotiales</taxon>
        <taxon>Aspergillaceae</taxon>
        <taxon>Aspergillus</taxon>
        <taxon>Aspergillus subgen. Circumdati</taxon>
    </lineage>
</organism>
<dbReference type="GO" id="GO:0016020">
    <property type="term" value="C:membrane"/>
    <property type="evidence" value="ECO:0007669"/>
    <property type="project" value="UniProtKB-SubCell"/>
</dbReference>
<keyword evidence="5 6" id="KW-0472">Membrane</keyword>
<dbReference type="AlphaFoldDB" id="A0A5N6SRY5"/>
<evidence type="ECO:0000256" key="3">
    <source>
        <dbReference type="ARBA" id="ARBA00022692"/>
    </source>
</evidence>
<evidence type="ECO:0000256" key="5">
    <source>
        <dbReference type="ARBA" id="ARBA00023136"/>
    </source>
</evidence>
<protein>
    <recommendedName>
        <fullName evidence="9">Amino acid permease-domain-containing protein</fullName>
    </recommendedName>
</protein>
<dbReference type="Gene3D" id="1.20.1740.10">
    <property type="entry name" value="Amino acid/polyamine transporter I"/>
    <property type="match status" value="2"/>
</dbReference>
<dbReference type="GeneID" id="43646654"/>
<feature type="transmembrane region" description="Helical" evidence="6">
    <location>
        <begin position="128"/>
        <end position="149"/>
    </location>
</feature>
<sequence>MIVKHGPPNKHGTAQDKMDMWRVGRDQELNRNFRFLSVLGFSTALFGSSNGLANGGKGGMIYSYLGGLIGFSFVILSMVEMASIYHPSEAPTSGGQYHWVSEFVPRSSNMLMGVIAINYPDSYTYKPWHVTLLLIAVAVVALAFTTFLAQKLPLIEGVILTVHCFGFFGIPIPLWVLSPSVPPSEVFGSIEDRGGWDNNGLSCLHQDVSRVLPRGMIWTLILNGAMGFVMNTGFPFIQVFLNSTGSVKAATGVTVVIMVMQFCAAISNVATTSRQVYALARDQGLPFPGILCQMTTSCYLYSNLSQISPTFTVPPNALFLSLIIVSLLSLIEHI</sequence>
<gene>
    <name evidence="7" type="ORF">BDV38DRAFT_294169</name>
</gene>
<reference evidence="7 8" key="1">
    <citation type="submission" date="2019-04" db="EMBL/GenBank/DDBJ databases">
        <title>Friends and foes A comparative genomics study of 23 Aspergillus species from section Flavi.</title>
        <authorList>
            <consortium name="DOE Joint Genome Institute"/>
            <person name="Kjaerbolling I."/>
            <person name="Vesth T."/>
            <person name="Frisvad J.C."/>
            <person name="Nybo J.L."/>
            <person name="Theobald S."/>
            <person name="Kildgaard S."/>
            <person name="Isbrandt T."/>
            <person name="Kuo A."/>
            <person name="Sato A."/>
            <person name="Lyhne E.K."/>
            <person name="Kogle M.E."/>
            <person name="Wiebenga A."/>
            <person name="Kun R.S."/>
            <person name="Lubbers R.J."/>
            <person name="Makela M.R."/>
            <person name="Barry K."/>
            <person name="Chovatia M."/>
            <person name="Clum A."/>
            <person name="Daum C."/>
            <person name="Haridas S."/>
            <person name="He G."/>
            <person name="LaButti K."/>
            <person name="Lipzen A."/>
            <person name="Mondo S."/>
            <person name="Riley R."/>
            <person name="Salamov A."/>
            <person name="Simmons B.A."/>
            <person name="Magnuson J.K."/>
            <person name="Henrissat B."/>
            <person name="Mortensen U.H."/>
            <person name="Larsen T.O."/>
            <person name="Devries R.P."/>
            <person name="Grigoriev I.V."/>
            <person name="Machida M."/>
            <person name="Baker S.E."/>
            <person name="Andersen M.R."/>
        </authorList>
    </citation>
    <scope>NUCLEOTIDE SEQUENCE [LARGE SCALE GENOMIC DNA]</scope>
    <source>
        <strain evidence="7 8">CBS 117625</strain>
    </source>
</reference>
<dbReference type="PANTHER" id="PTHR45649:SF2">
    <property type="entry name" value="ACID PERMEASE, PUTATIVE-RELATED"/>
    <property type="match status" value="1"/>
</dbReference>
<proteinExistence type="predicted"/>
<keyword evidence="4 6" id="KW-1133">Transmembrane helix</keyword>
<keyword evidence="8" id="KW-1185">Reference proteome</keyword>
<evidence type="ECO:0008006" key="9">
    <source>
        <dbReference type="Google" id="ProtNLM"/>
    </source>
</evidence>
<dbReference type="RefSeq" id="XP_031911977.1">
    <property type="nucleotide sequence ID" value="XM_032062444.1"/>
</dbReference>
<feature type="transmembrane region" description="Helical" evidence="6">
    <location>
        <begin position="33"/>
        <end position="52"/>
    </location>
</feature>
<comment type="subcellular location">
    <subcellularLocation>
        <location evidence="1">Membrane</location>
        <topology evidence="1">Multi-pass membrane protein</topology>
    </subcellularLocation>
</comment>
<keyword evidence="2" id="KW-0813">Transport</keyword>
<evidence type="ECO:0000256" key="4">
    <source>
        <dbReference type="ARBA" id="ARBA00022989"/>
    </source>
</evidence>